<protein>
    <submittedName>
        <fullName evidence="3">Uncharacterized protein</fullName>
    </submittedName>
</protein>
<keyword evidence="4" id="KW-1185">Reference proteome</keyword>
<evidence type="ECO:0000313" key="3">
    <source>
        <dbReference type="EMBL" id="PAV82682.1"/>
    </source>
</evidence>
<keyword evidence="2" id="KW-0812">Transmembrane</keyword>
<evidence type="ECO:0000313" key="4">
    <source>
        <dbReference type="Proteomes" id="UP000218231"/>
    </source>
</evidence>
<dbReference type="Proteomes" id="UP000218231">
    <property type="component" value="Unassembled WGS sequence"/>
</dbReference>
<dbReference type="AlphaFoldDB" id="A0A2A2L938"/>
<organism evidence="3 4">
    <name type="scientific">Diploscapter pachys</name>
    <dbReference type="NCBI Taxonomy" id="2018661"/>
    <lineage>
        <taxon>Eukaryota</taxon>
        <taxon>Metazoa</taxon>
        <taxon>Ecdysozoa</taxon>
        <taxon>Nematoda</taxon>
        <taxon>Chromadorea</taxon>
        <taxon>Rhabditida</taxon>
        <taxon>Rhabditina</taxon>
        <taxon>Rhabditomorpha</taxon>
        <taxon>Rhabditoidea</taxon>
        <taxon>Rhabditidae</taxon>
        <taxon>Diploscapter</taxon>
    </lineage>
</organism>
<gene>
    <name evidence="3" type="ORF">WR25_23488</name>
</gene>
<accession>A0A2A2L938</accession>
<evidence type="ECO:0000256" key="1">
    <source>
        <dbReference type="SAM" id="MobiDB-lite"/>
    </source>
</evidence>
<name>A0A2A2L938_9BILA</name>
<dbReference type="OrthoDB" id="5851038at2759"/>
<keyword evidence="2" id="KW-0472">Membrane</keyword>
<dbReference type="STRING" id="2018661.A0A2A2L938"/>
<sequence>MVFDPKLGYDPDEWEECSDPEHFLIFSTFTRIVLATAAVTFAYFFFKMVDDNKNKGKKKEEEEEAHQVEGTSGLSVLKEAAKKLEQLVAPSTSEKPFHQQMTPTSVEELVNEAKQYMDESASAVREPSPRPFMTNLSESLQSVPGKAMEFMSSLMPESKTPEPVHATEESFRHMLSSVDEHFNQVAKDVQKSLNETRLPDSEGISARLDDAQKEQVELKSSIRVPKIVETSPEQLAQPDKSAHNHPEHAQSVPSESFNDAFLELDEPVVAEGIPMTDSAREEHLRRILQQKQQAAQALQGLQQHPSIAQHQQVPEIVLQQQQRQLIEQLQRQGVPPHLIAQYQEAMAAQQRSQLAQRQQAAGMSPLDIQEQMIAEQQRLQALAADVQTRRLHPDAQNREKRLSSDDEKALLVWELERQQLEADRLRKLQDREVSYLYLIVFYFRNHFEKHVTLYL</sequence>
<comment type="caution">
    <text evidence="3">The sequence shown here is derived from an EMBL/GenBank/DDBJ whole genome shotgun (WGS) entry which is preliminary data.</text>
</comment>
<keyword evidence="2" id="KW-1133">Transmembrane helix</keyword>
<feature type="region of interest" description="Disordered" evidence="1">
    <location>
        <begin position="223"/>
        <end position="254"/>
    </location>
</feature>
<feature type="transmembrane region" description="Helical" evidence="2">
    <location>
        <begin position="23"/>
        <end position="46"/>
    </location>
</feature>
<dbReference type="EMBL" id="LIAE01007035">
    <property type="protein sequence ID" value="PAV82682.1"/>
    <property type="molecule type" value="Genomic_DNA"/>
</dbReference>
<proteinExistence type="predicted"/>
<reference evidence="3 4" key="1">
    <citation type="journal article" date="2017" name="Curr. Biol.">
        <title>Genome architecture and evolution of a unichromosomal asexual nematode.</title>
        <authorList>
            <person name="Fradin H."/>
            <person name="Zegar C."/>
            <person name="Gutwein M."/>
            <person name="Lucas J."/>
            <person name="Kovtun M."/>
            <person name="Corcoran D."/>
            <person name="Baugh L.R."/>
            <person name="Kiontke K."/>
            <person name="Gunsalus K."/>
            <person name="Fitch D.H."/>
            <person name="Piano F."/>
        </authorList>
    </citation>
    <scope>NUCLEOTIDE SEQUENCE [LARGE SCALE GENOMIC DNA]</scope>
    <source>
        <strain evidence="3">PF1309</strain>
    </source>
</reference>
<evidence type="ECO:0000256" key="2">
    <source>
        <dbReference type="SAM" id="Phobius"/>
    </source>
</evidence>